<comment type="similarity">
    <text evidence="4">Belongs to the PEP-utilizing enzyme family.</text>
</comment>
<evidence type="ECO:0000256" key="8">
    <source>
        <dbReference type="ARBA" id="ARBA00022723"/>
    </source>
</evidence>
<keyword evidence="10 17" id="KW-0418">Kinase</keyword>
<dbReference type="GO" id="GO:0008986">
    <property type="term" value="F:pyruvate, water dikinase activity"/>
    <property type="evidence" value="ECO:0007669"/>
    <property type="project" value="UniProtKB-EC"/>
</dbReference>
<evidence type="ECO:0000256" key="1">
    <source>
        <dbReference type="ARBA" id="ARBA00001946"/>
    </source>
</evidence>
<comment type="caution">
    <text evidence="17">The sequence shown here is derived from an EMBL/GenBank/DDBJ whole genome shotgun (WGS) entry which is preliminary data.</text>
</comment>
<dbReference type="Pfam" id="PF00391">
    <property type="entry name" value="PEP-utilizers"/>
    <property type="match status" value="1"/>
</dbReference>
<feature type="domain" description="PEP-utilising enzyme mobile" evidence="15">
    <location>
        <begin position="481"/>
        <end position="551"/>
    </location>
</feature>
<organism evidence="17 18">
    <name type="scientific">Abyssobacteria bacterium (strain SURF_5)</name>
    <dbReference type="NCBI Taxonomy" id="2093360"/>
    <lineage>
        <taxon>Bacteria</taxon>
        <taxon>Pseudomonadati</taxon>
        <taxon>Candidatus Hydrogenedentota</taxon>
        <taxon>Candidatus Abyssobacteria</taxon>
    </lineage>
</organism>
<dbReference type="PANTHER" id="PTHR43030:SF1">
    <property type="entry name" value="PHOSPHOENOLPYRUVATE SYNTHASE"/>
    <property type="match status" value="1"/>
</dbReference>
<dbReference type="Pfam" id="PF01326">
    <property type="entry name" value="PPDK_N"/>
    <property type="match status" value="1"/>
</dbReference>
<accession>A0A3A4NNF8</accession>
<evidence type="ECO:0000256" key="13">
    <source>
        <dbReference type="ARBA" id="ARBA00033470"/>
    </source>
</evidence>
<evidence type="ECO:0000256" key="12">
    <source>
        <dbReference type="ARBA" id="ARBA00022842"/>
    </source>
</evidence>
<evidence type="ECO:0000256" key="2">
    <source>
        <dbReference type="ARBA" id="ARBA00002988"/>
    </source>
</evidence>
<dbReference type="SUPFAM" id="SSF56059">
    <property type="entry name" value="Glutathione synthetase ATP-binding domain-like"/>
    <property type="match status" value="1"/>
</dbReference>
<name>A0A3A4NNF8_ABYX5</name>
<dbReference type="InterPro" id="IPR006319">
    <property type="entry name" value="PEP_synth"/>
</dbReference>
<evidence type="ECO:0000256" key="3">
    <source>
        <dbReference type="ARBA" id="ARBA00004742"/>
    </source>
</evidence>
<dbReference type="AlphaFoldDB" id="A0A3A4NNF8"/>
<dbReference type="UniPathway" id="UPA00138"/>
<dbReference type="GO" id="GO:0005524">
    <property type="term" value="F:ATP binding"/>
    <property type="evidence" value="ECO:0007669"/>
    <property type="project" value="UniProtKB-KW"/>
</dbReference>
<dbReference type="PANTHER" id="PTHR43030">
    <property type="entry name" value="PHOSPHOENOLPYRUVATE SYNTHASE"/>
    <property type="match status" value="1"/>
</dbReference>
<dbReference type="Gene3D" id="3.30.470.20">
    <property type="entry name" value="ATP-grasp fold, B domain"/>
    <property type="match status" value="1"/>
</dbReference>
<gene>
    <name evidence="17" type="ORF">C4520_08655</name>
</gene>
<dbReference type="EC" id="2.7.9.2" evidence="5"/>
<comment type="function">
    <text evidence="2">Catalyzes the phosphorylation of pyruvate to phosphoenolpyruvate.</text>
</comment>
<dbReference type="GO" id="GO:0006094">
    <property type="term" value="P:gluconeogenesis"/>
    <property type="evidence" value="ECO:0007669"/>
    <property type="project" value="UniProtKB-UniPathway"/>
</dbReference>
<dbReference type="EMBL" id="QZKU01000061">
    <property type="protein sequence ID" value="RJP22118.1"/>
    <property type="molecule type" value="Genomic_DNA"/>
</dbReference>
<dbReference type="Proteomes" id="UP000265882">
    <property type="component" value="Unassembled WGS sequence"/>
</dbReference>
<comment type="cofactor">
    <cofactor evidence="1">
        <name>Mg(2+)</name>
        <dbReference type="ChEBI" id="CHEBI:18420"/>
    </cofactor>
</comment>
<evidence type="ECO:0000256" key="4">
    <source>
        <dbReference type="ARBA" id="ARBA00007837"/>
    </source>
</evidence>
<dbReference type="InterPro" id="IPR036637">
    <property type="entry name" value="Phosphohistidine_dom_sf"/>
</dbReference>
<evidence type="ECO:0000256" key="14">
    <source>
        <dbReference type="ARBA" id="ARBA00047700"/>
    </source>
</evidence>
<keyword evidence="12" id="KW-0460">Magnesium</keyword>
<feature type="domain" description="Pyruvate phosphate dikinase AMP/ATP-binding" evidence="16">
    <location>
        <begin position="128"/>
        <end position="437"/>
    </location>
</feature>
<evidence type="ECO:0000313" key="18">
    <source>
        <dbReference type="Proteomes" id="UP000265882"/>
    </source>
</evidence>
<evidence type="ECO:0000256" key="6">
    <source>
        <dbReference type="ARBA" id="ARBA00021623"/>
    </source>
</evidence>
<evidence type="ECO:0000259" key="16">
    <source>
        <dbReference type="Pfam" id="PF01326"/>
    </source>
</evidence>
<keyword evidence="8" id="KW-0479">Metal-binding</keyword>
<dbReference type="Gene3D" id="3.30.1490.20">
    <property type="entry name" value="ATP-grasp fold, A domain"/>
    <property type="match status" value="1"/>
</dbReference>
<proteinExistence type="inferred from homology"/>
<dbReference type="SUPFAM" id="SSF52009">
    <property type="entry name" value="Phosphohistidine domain"/>
    <property type="match status" value="1"/>
</dbReference>
<dbReference type="GO" id="GO:0046872">
    <property type="term" value="F:metal ion binding"/>
    <property type="evidence" value="ECO:0007669"/>
    <property type="project" value="UniProtKB-KW"/>
</dbReference>
<evidence type="ECO:0000256" key="10">
    <source>
        <dbReference type="ARBA" id="ARBA00022777"/>
    </source>
</evidence>
<comment type="pathway">
    <text evidence="3">Carbohydrate biosynthesis; gluconeogenesis.</text>
</comment>
<evidence type="ECO:0000256" key="9">
    <source>
        <dbReference type="ARBA" id="ARBA00022741"/>
    </source>
</evidence>
<sequence length="851" mass="95952">MLFEKLRALLRASSDTYQPDFSVLFSKFQQILNGNNIVLDIIAQMEDKLSGEYVFDMNYIRSSTRMMSEAVYKIIYALAVLSNNAYPELFSRYEAIGLEIDRIIEGESGLPSDILVLPLDSVRGDMEELVGSKAARLGEIRNQLDLPVPDGFIITTAAYRLFLQSNNLWPQIRASFARRMKGEISAVEYHESIEKLIGGAAMPPKLEKDIAHVLSSFFKKKGKKFSLAVRSSAWGEDSEVKSFAGQFKTLLSQDPAHLLSAYRKVISSRFSERALAYEGEDSIREEALPMAVICQEMVSAKVSGIIYSIDPRDGHSHKVLISSLYGLGEPAVSGRAEMDQFIVSRIHPYEICERKIARKQRRLVLLPNQEIRDQEVPKHEQERPSLGDSEIISLAEHALALERFLRQPQDVEWAIDTEGKCCILQTRPLSLHRQRPGRGKSLNESLKKYPVLLADSGQVVQRGVAAGKVVKVFEDADPSSFPQGAIAVTHFTTPRLTKIIRKTSAIITDVGSPTGHMATIAREFGVPTIVGTKEATRLLQDGMEITVDAEENRIYSGIVPEVLEYQIEGRDQFANLPEFKILRKVLNKVAPLNMIDPASPQFAPRNCHTFHDILRFCHEKAVWELINLHASQRRFRNIRSRELKMAIPLGLHLIDLGNGLSHDVGSHSVDSVDQVTSLPMRALLDGLASPGAWSTEPRPLRFNDFMSSLTRFSLGEAQPRYVGKNLAVISDHYTNLSLRLGYHFNVIDTYTSENINDNYIYFRFVGGVTDPERRHRRGLLIETILEKYDFKVIVRNDLVVARLKKRNQRELLETLVMLGKLIGFTRQLDTEMVSDKSIERFAAAFLQDVSH</sequence>
<keyword evidence="11" id="KW-0067">ATP-binding</keyword>
<dbReference type="Gene3D" id="3.50.30.10">
    <property type="entry name" value="Phosphohistidine domain"/>
    <property type="match status" value="1"/>
</dbReference>
<evidence type="ECO:0000256" key="5">
    <source>
        <dbReference type="ARBA" id="ARBA00011996"/>
    </source>
</evidence>
<dbReference type="InterPro" id="IPR008279">
    <property type="entry name" value="PEP-util_enz_mobile_dom"/>
</dbReference>
<comment type="catalytic activity">
    <reaction evidence="14">
        <text>pyruvate + ATP + H2O = phosphoenolpyruvate + AMP + phosphate + 2 H(+)</text>
        <dbReference type="Rhea" id="RHEA:11364"/>
        <dbReference type="ChEBI" id="CHEBI:15361"/>
        <dbReference type="ChEBI" id="CHEBI:15377"/>
        <dbReference type="ChEBI" id="CHEBI:15378"/>
        <dbReference type="ChEBI" id="CHEBI:30616"/>
        <dbReference type="ChEBI" id="CHEBI:43474"/>
        <dbReference type="ChEBI" id="CHEBI:58702"/>
        <dbReference type="ChEBI" id="CHEBI:456215"/>
        <dbReference type="EC" id="2.7.9.2"/>
    </reaction>
</comment>
<keyword evidence="7" id="KW-0808">Transferase</keyword>
<dbReference type="InterPro" id="IPR013815">
    <property type="entry name" value="ATP_grasp_subdomain_1"/>
</dbReference>
<evidence type="ECO:0000256" key="7">
    <source>
        <dbReference type="ARBA" id="ARBA00022679"/>
    </source>
</evidence>
<dbReference type="InterPro" id="IPR002192">
    <property type="entry name" value="PPDK_AMP/ATP-bd"/>
</dbReference>
<evidence type="ECO:0000259" key="15">
    <source>
        <dbReference type="Pfam" id="PF00391"/>
    </source>
</evidence>
<evidence type="ECO:0000313" key="17">
    <source>
        <dbReference type="EMBL" id="RJP22118.1"/>
    </source>
</evidence>
<evidence type="ECO:0000256" key="11">
    <source>
        <dbReference type="ARBA" id="ARBA00022840"/>
    </source>
</evidence>
<reference evidence="17 18" key="1">
    <citation type="journal article" date="2017" name="ISME J.">
        <title>Energy and carbon metabolisms in a deep terrestrial subsurface fluid microbial community.</title>
        <authorList>
            <person name="Momper L."/>
            <person name="Jungbluth S.P."/>
            <person name="Lee M.D."/>
            <person name="Amend J.P."/>
        </authorList>
    </citation>
    <scope>NUCLEOTIDE SEQUENCE [LARGE SCALE GENOMIC DNA]</scope>
    <source>
        <strain evidence="17">SURF_5</strain>
    </source>
</reference>
<protein>
    <recommendedName>
        <fullName evidence="6">Phosphoenolpyruvate synthase</fullName>
        <ecNumber evidence="5">2.7.9.2</ecNumber>
    </recommendedName>
    <alternativeName>
        <fullName evidence="13">Pyruvate, water dikinase</fullName>
    </alternativeName>
</protein>
<keyword evidence="9" id="KW-0547">Nucleotide-binding</keyword>
<keyword evidence="17" id="KW-0670">Pyruvate</keyword>